<dbReference type="GO" id="GO:0005925">
    <property type="term" value="C:focal adhesion"/>
    <property type="evidence" value="ECO:0007669"/>
    <property type="project" value="TreeGrafter"/>
</dbReference>
<dbReference type="GO" id="GO:0005096">
    <property type="term" value="F:GTPase activator activity"/>
    <property type="evidence" value="ECO:0007669"/>
    <property type="project" value="TreeGrafter"/>
</dbReference>
<dbReference type="GO" id="GO:0005178">
    <property type="term" value="F:integrin binding"/>
    <property type="evidence" value="ECO:0007669"/>
    <property type="project" value="InterPro"/>
</dbReference>
<dbReference type="SUPFAM" id="SSF48726">
    <property type="entry name" value="Immunoglobulin"/>
    <property type="match status" value="1"/>
</dbReference>
<keyword evidence="10" id="KW-1185">Reference proteome</keyword>
<protein>
    <submittedName>
        <fullName evidence="9">Uncharacterized protein</fullName>
    </submittedName>
</protein>
<dbReference type="Proteomes" id="UP001274896">
    <property type="component" value="Unassembled WGS sequence"/>
</dbReference>
<keyword evidence="7" id="KW-0449">Lipoprotein</keyword>
<dbReference type="GO" id="GO:0030334">
    <property type="term" value="P:regulation of cell migration"/>
    <property type="evidence" value="ECO:0007669"/>
    <property type="project" value="InterPro"/>
</dbReference>
<gene>
    <name evidence="9" type="ORF">QTP70_035137</name>
</gene>
<dbReference type="GO" id="GO:0007229">
    <property type="term" value="P:integrin-mediated signaling pathway"/>
    <property type="evidence" value="ECO:0007669"/>
    <property type="project" value="TreeGrafter"/>
</dbReference>
<name>A0AAE0PWQ3_9TELE</name>
<dbReference type="GO" id="GO:0043209">
    <property type="term" value="C:myelin sheath"/>
    <property type="evidence" value="ECO:0007669"/>
    <property type="project" value="TreeGrafter"/>
</dbReference>
<dbReference type="InterPro" id="IPR013783">
    <property type="entry name" value="Ig-like_fold"/>
</dbReference>
<evidence type="ECO:0000256" key="5">
    <source>
        <dbReference type="ARBA" id="ARBA00023157"/>
    </source>
</evidence>
<keyword evidence="8" id="KW-0393">Immunoglobulin domain</keyword>
<evidence type="ECO:0000256" key="4">
    <source>
        <dbReference type="ARBA" id="ARBA00023136"/>
    </source>
</evidence>
<dbReference type="GO" id="GO:0045121">
    <property type="term" value="C:membrane raft"/>
    <property type="evidence" value="ECO:0007669"/>
    <property type="project" value="TreeGrafter"/>
</dbReference>
<dbReference type="PANTHER" id="PTHR19226">
    <property type="entry name" value="THY-1 MEMBRANE GLYCOPROTEIN"/>
    <property type="match status" value="1"/>
</dbReference>
<keyword evidence="2" id="KW-1003">Cell membrane</keyword>
<dbReference type="Gene3D" id="2.60.40.10">
    <property type="entry name" value="Immunoglobulins"/>
    <property type="match status" value="1"/>
</dbReference>
<evidence type="ECO:0000313" key="9">
    <source>
        <dbReference type="EMBL" id="KAK3509482.1"/>
    </source>
</evidence>
<proteinExistence type="predicted"/>
<dbReference type="InterPro" id="IPR036179">
    <property type="entry name" value="Ig-like_dom_sf"/>
</dbReference>
<dbReference type="GO" id="GO:0007155">
    <property type="term" value="P:cell adhesion"/>
    <property type="evidence" value="ECO:0007669"/>
    <property type="project" value="InterPro"/>
</dbReference>
<keyword evidence="3" id="KW-0732">Signal</keyword>
<comment type="caution">
    <text evidence="9">The sequence shown here is derived from an EMBL/GenBank/DDBJ whole genome shotgun (WGS) entry which is preliminary data.</text>
</comment>
<evidence type="ECO:0000313" key="10">
    <source>
        <dbReference type="Proteomes" id="UP001274896"/>
    </source>
</evidence>
<evidence type="ECO:0000256" key="3">
    <source>
        <dbReference type="ARBA" id="ARBA00022729"/>
    </source>
</evidence>
<keyword evidence="4" id="KW-0472">Membrane</keyword>
<dbReference type="PANTHER" id="PTHR19226:SF2">
    <property type="entry name" value="THY-1 MEMBRANE GLYCOPROTEIN"/>
    <property type="match status" value="1"/>
</dbReference>
<keyword evidence="6" id="KW-0325">Glycoprotein</keyword>
<dbReference type="AlphaFoldDB" id="A0AAE0PWQ3"/>
<evidence type="ECO:0000256" key="7">
    <source>
        <dbReference type="ARBA" id="ARBA00023288"/>
    </source>
</evidence>
<dbReference type="GO" id="GO:0051894">
    <property type="term" value="P:positive regulation of focal adhesion assembly"/>
    <property type="evidence" value="ECO:0007669"/>
    <property type="project" value="TreeGrafter"/>
</dbReference>
<evidence type="ECO:0000256" key="8">
    <source>
        <dbReference type="ARBA" id="ARBA00023319"/>
    </source>
</evidence>
<dbReference type="InterPro" id="IPR033292">
    <property type="entry name" value="THY1"/>
</dbReference>
<accession>A0AAE0PWQ3</accession>
<dbReference type="GO" id="GO:0030425">
    <property type="term" value="C:dendrite"/>
    <property type="evidence" value="ECO:0007669"/>
    <property type="project" value="TreeGrafter"/>
</dbReference>
<sequence>MREGGAALCSDTARYALIQHYHCQVSQRKDQSFSFNIPDIPRTQEINGMASSQKIDELTACLTKEQNLNMTCTFTPKQGASIVCVFTMNKKVVAATNTTIIVEPSYKSRATATLKNNVCSMILTGFSADQPEMYVCNIYQDNMNATQSKTVEKKNMSPCSDGNVLKHGGVILLLAVVLSLLSGIL</sequence>
<dbReference type="GO" id="GO:0009897">
    <property type="term" value="C:external side of plasma membrane"/>
    <property type="evidence" value="ECO:0007669"/>
    <property type="project" value="TreeGrafter"/>
</dbReference>
<keyword evidence="5" id="KW-1015">Disulfide bond</keyword>
<organism evidence="9 10">
    <name type="scientific">Hemibagrus guttatus</name>
    <dbReference type="NCBI Taxonomy" id="175788"/>
    <lineage>
        <taxon>Eukaryota</taxon>
        <taxon>Metazoa</taxon>
        <taxon>Chordata</taxon>
        <taxon>Craniata</taxon>
        <taxon>Vertebrata</taxon>
        <taxon>Euteleostomi</taxon>
        <taxon>Actinopterygii</taxon>
        <taxon>Neopterygii</taxon>
        <taxon>Teleostei</taxon>
        <taxon>Ostariophysi</taxon>
        <taxon>Siluriformes</taxon>
        <taxon>Bagridae</taxon>
        <taxon>Hemibagrus</taxon>
    </lineage>
</organism>
<evidence type="ECO:0000256" key="6">
    <source>
        <dbReference type="ARBA" id="ARBA00023180"/>
    </source>
</evidence>
<dbReference type="EMBL" id="JAUCMX010000027">
    <property type="protein sequence ID" value="KAK3509482.1"/>
    <property type="molecule type" value="Genomic_DNA"/>
</dbReference>
<evidence type="ECO:0000256" key="1">
    <source>
        <dbReference type="ARBA" id="ARBA00004236"/>
    </source>
</evidence>
<evidence type="ECO:0000256" key="2">
    <source>
        <dbReference type="ARBA" id="ARBA00022475"/>
    </source>
</evidence>
<comment type="subcellular location">
    <subcellularLocation>
        <location evidence="1">Cell membrane</location>
    </subcellularLocation>
</comment>
<reference evidence="9" key="1">
    <citation type="submission" date="2023-06" db="EMBL/GenBank/DDBJ databases">
        <title>Male Hemibagrus guttatus genome.</title>
        <authorList>
            <person name="Bian C."/>
        </authorList>
    </citation>
    <scope>NUCLEOTIDE SEQUENCE</scope>
    <source>
        <strain evidence="9">Male_cb2023</strain>
        <tissue evidence="9">Muscle</tissue>
    </source>
</reference>